<evidence type="ECO:0000256" key="3">
    <source>
        <dbReference type="ARBA" id="ARBA00041148"/>
    </source>
</evidence>
<organism evidence="6 7">
    <name type="scientific">Labrys monachus</name>
    <dbReference type="NCBI Taxonomy" id="217067"/>
    <lineage>
        <taxon>Bacteria</taxon>
        <taxon>Pseudomonadati</taxon>
        <taxon>Pseudomonadota</taxon>
        <taxon>Alphaproteobacteria</taxon>
        <taxon>Hyphomicrobiales</taxon>
        <taxon>Xanthobacteraceae</taxon>
        <taxon>Labrys</taxon>
    </lineage>
</organism>
<comment type="subunit">
    <text evidence="2">Associates exclusively with 100S ribosomes, which are dimers of 70S ribosomes.</text>
</comment>
<dbReference type="Gene3D" id="3.30.160.100">
    <property type="entry name" value="Ribosome hibernation promotion factor-like"/>
    <property type="match status" value="1"/>
</dbReference>
<comment type="subcellular location">
    <subcellularLocation>
        <location evidence="4">Cytoplasm</location>
    </subcellularLocation>
</comment>
<keyword evidence="1 4" id="KW-0810">Translation regulation</keyword>
<dbReference type="Pfam" id="PF02482">
    <property type="entry name" value="Ribosomal_S30AE"/>
    <property type="match status" value="1"/>
</dbReference>
<dbReference type="InterPro" id="IPR036567">
    <property type="entry name" value="RHF-like"/>
</dbReference>
<keyword evidence="7" id="KW-1185">Reference proteome</keyword>
<dbReference type="InterPro" id="IPR003489">
    <property type="entry name" value="RHF/RaiA"/>
</dbReference>
<keyword evidence="4" id="KW-0963">Cytoplasm</keyword>
<protein>
    <recommendedName>
        <fullName evidence="3 4">Ribosome hibernation promoting factor</fullName>
        <shortName evidence="4">HPF</shortName>
    </recommendedName>
</protein>
<evidence type="ECO:0000256" key="4">
    <source>
        <dbReference type="HAMAP-Rule" id="MF_00839"/>
    </source>
</evidence>
<dbReference type="Gene3D" id="3.30.505.50">
    <property type="entry name" value="Sigma 54 modulation/S30EA ribosomal protein, C-terminal domain"/>
    <property type="match status" value="1"/>
</dbReference>
<dbReference type="EMBL" id="JAUSVK010000001">
    <property type="protein sequence ID" value="MDQ0392299.1"/>
    <property type="molecule type" value="Genomic_DNA"/>
</dbReference>
<evidence type="ECO:0000256" key="1">
    <source>
        <dbReference type="ARBA" id="ARBA00022845"/>
    </source>
</evidence>
<name>A0ABU0FCG6_9HYPH</name>
<dbReference type="HAMAP" id="MF_00839">
    <property type="entry name" value="HPF"/>
    <property type="match status" value="1"/>
</dbReference>
<dbReference type="Pfam" id="PF16321">
    <property type="entry name" value="Ribosom_S30AE_C"/>
    <property type="match status" value="1"/>
</dbReference>
<comment type="caution">
    <text evidence="6">The sequence shown here is derived from an EMBL/GenBank/DDBJ whole genome shotgun (WGS) entry which is preliminary data.</text>
</comment>
<dbReference type="RefSeq" id="WP_307425971.1">
    <property type="nucleotide sequence ID" value="NZ_JAUSVK010000001.1"/>
</dbReference>
<comment type="similarity">
    <text evidence="4">Belongs to the HPF/YfiA ribosome-associated protein family. Long HPF subfamily.</text>
</comment>
<accession>A0ABU0FCG6</accession>
<sequence length="193" mass="21152">MTLRVSGQNLDIGEALRTHVQARVADSLSKYFDHDYTGHVTVKREGTGFRTDCLIHLSTGLTLQTESMAHDPHASVDLATERLTKRLKRYKHRIKDYHAGPDSGADGESIDYVIAAPDEEEAAPGEFTPVIVAENSKRMKRLSVSQAVTDLDLTGAGALVFRHAGHGRVNVVYRRSDGHIGWIDLPHVAADAS</sequence>
<comment type="subunit">
    <text evidence="4">Interacts with 100S ribosomes.</text>
</comment>
<dbReference type="InterPro" id="IPR050574">
    <property type="entry name" value="HPF/YfiA_ribosome-assoc"/>
</dbReference>
<evidence type="ECO:0000313" key="6">
    <source>
        <dbReference type="EMBL" id="MDQ0392299.1"/>
    </source>
</evidence>
<dbReference type="PANTHER" id="PTHR33231:SF1">
    <property type="entry name" value="30S RIBOSOMAL PROTEIN"/>
    <property type="match status" value="1"/>
</dbReference>
<dbReference type="InterPro" id="IPR034694">
    <property type="entry name" value="HPF_long/plastid"/>
</dbReference>
<dbReference type="NCBIfam" id="TIGR00741">
    <property type="entry name" value="yfiA"/>
    <property type="match status" value="1"/>
</dbReference>
<reference evidence="6 7" key="1">
    <citation type="submission" date="2023-07" db="EMBL/GenBank/DDBJ databases">
        <title>Genomic Encyclopedia of Type Strains, Phase IV (KMG-IV): sequencing the most valuable type-strain genomes for metagenomic binning, comparative biology and taxonomic classification.</title>
        <authorList>
            <person name="Goeker M."/>
        </authorList>
    </citation>
    <scope>NUCLEOTIDE SEQUENCE [LARGE SCALE GENOMIC DNA]</scope>
    <source>
        <strain evidence="6 7">DSM 5896</strain>
    </source>
</reference>
<dbReference type="Proteomes" id="UP001237448">
    <property type="component" value="Unassembled WGS sequence"/>
</dbReference>
<dbReference type="InterPro" id="IPR032528">
    <property type="entry name" value="Ribosom_S30AE_C"/>
</dbReference>
<dbReference type="PANTHER" id="PTHR33231">
    <property type="entry name" value="30S RIBOSOMAL PROTEIN"/>
    <property type="match status" value="1"/>
</dbReference>
<proteinExistence type="inferred from homology"/>
<evidence type="ECO:0000259" key="5">
    <source>
        <dbReference type="Pfam" id="PF16321"/>
    </source>
</evidence>
<dbReference type="InterPro" id="IPR038416">
    <property type="entry name" value="Ribosom_S30AE_C_sf"/>
</dbReference>
<comment type="function">
    <text evidence="4">Required for dimerization of active 70S ribosomes into 100S ribosomes in stationary phase; 100S ribosomes are translationally inactive and sometimes present during exponential growth.</text>
</comment>
<gene>
    <name evidence="4" type="primary">hpf</name>
    <name evidence="6" type="ORF">J3R73_002091</name>
</gene>
<dbReference type="SUPFAM" id="SSF69754">
    <property type="entry name" value="Ribosome binding protein Y (YfiA homologue)"/>
    <property type="match status" value="1"/>
</dbReference>
<evidence type="ECO:0000256" key="2">
    <source>
        <dbReference type="ARBA" id="ARBA00038695"/>
    </source>
</evidence>
<evidence type="ECO:0000313" key="7">
    <source>
        <dbReference type="Proteomes" id="UP001237448"/>
    </source>
</evidence>
<feature type="domain" description="Sigma 54 modulation/S30EA ribosomal protein C-terminal" evidence="5">
    <location>
        <begin position="128"/>
        <end position="181"/>
    </location>
</feature>